<sequence length="460" mass="54306">MELHELNELAMTARANEWADQEHANGWCWYTGEERIAPYLWNPRTGTRNTVEAMLLKAHQLGIEKTKAYDALRRELQTVDGVRFAPGMPQFLEENGCVFLNTFRSMEDAVSDIYGEVEEIEVEPFMEFINRLTMNDHDREWLLCWMAHMIQKPQERPSVHPLFRSQHGIGKNVLVEHVLNRLLAGHTSTNSLRQINSEHSESVANNLLVFVDESKAKGLNVYLQLKSILASKFATISPKYVREYQQQIYARFMFADNTEGRAFTIEQDDRRIYVMEYVIHELDKQETQEFIRDFLAWWPHGWADVYCYLKQYDISAWNPFDCPMTPAKRDYLDMCTDQLENLIAKYQADTQRMTITEHSWNSFINTQGFSYEESENYRWTKLHLNRELSFRRKLEDVGFREKNASKRINGRQRRKKAWILTSHGQPSEYDLIEREDSRILRESEEAIPEDALPESQIYTV</sequence>
<dbReference type="Pfam" id="PF19263">
    <property type="entry name" value="DUF5906"/>
    <property type="match status" value="1"/>
</dbReference>
<evidence type="ECO:0000313" key="2">
    <source>
        <dbReference type="EMBL" id="MCT7360201.1"/>
    </source>
</evidence>
<keyword evidence="3" id="KW-1185">Reference proteome</keyword>
<reference evidence="2" key="2">
    <citation type="submission" date="2022-08" db="EMBL/GenBank/DDBJ databases">
        <authorList>
            <person name="Dong C."/>
        </authorList>
    </citation>
    <scope>NUCLEOTIDE SEQUENCE</scope>
    <source>
        <strain evidence="2">59MF3M-4</strain>
    </source>
</reference>
<name>A0A9X2WGT5_9GAMM</name>
<gene>
    <name evidence="2" type="ORF">NYR02_14360</name>
</gene>
<dbReference type="InterPro" id="IPR045455">
    <property type="entry name" value="NrS-1_pol-like_helicase"/>
</dbReference>
<organism evidence="2 3">
    <name type="scientific">Thalassolituus pacificus</name>
    <dbReference type="NCBI Taxonomy" id="2975440"/>
    <lineage>
        <taxon>Bacteria</taxon>
        <taxon>Pseudomonadati</taxon>
        <taxon>Pseudomonadota</taxon>
        <taxon>Gammaproteobacteria</taxon>
        <taxon>Oceanospirillales</taxon>
        <taxon>Oceanospirillaceae</taxon>
        <taxon>Thalassolituus</taxon>
    </lineage>
</organism>
<dbReference type="Proteomes" id="UP001147830">
    <property type="component" value="Unassembled WGS sequence"/>
</dbReference>
<dbReference type="EMBL" id="JAOANI010000022">
    <property type="protein sequence ID" value="MCT7360201.1"/>
    <property type="molecule type" value="Genomic_DNA"/>
</dbReference>
<dbReference type="RefSeq" id="WP_260977042.1">
    <property type="nucleotide sequence ID" value="NZ_JAOANI010000022.1"/>
</dbReference>
<evidence type="ECO:0000259" key="1">
    <source>
        <dbReference type="Pfam" id="PF19263"/>
    </source>
</evidence>
<proteinExistence type="predicted"/>
<comment type="caution">
    <text evidence="2">The sequence shown here is derived from an EMBL/GenBank/DDBJ whole genome shotgun (WGS) entry which is preliminary data.</text>
</comment>
<reference evidence="2" key="1">
    <citation type="journal article" date="2022" name="Front. Microbiol.">
        <title>Genome-based taxonomic rearrangement of Oceanobacter-related bacteria including the description of Thalassolituus hydrocarbonoclasticus sp. nov. and Thalassolituus pacificus sp. nov. and emended description of the genus Thalassolituus.</title>
        <authorList>
            <person name="Dong C."/>
            <person name="Wei L."/>
            <person name="Wang J."/>
            <person name="Lai Q."/>
            <person name="Huang Z."/>
            <person name="Shao Z."/>
        </authorList>
    </citation>
    <scope>NUCLEOTIDE SEQUENCE</scope>
    <source>
        <strain evidence="2">59MF3M-4</strain>
    </source>
</reference>
<dbReference type="AlphaFoldDB" id="A0A9X2WGT5"/>
<accession>A0A9X2WGT5</accession>
<protein>
    <submittedName>
        <fullName evidence="2">DUF5906 domain-containing protein</fullName>
    </submittedName>
</protein>
<feature type="domain" description="NrS-1 polymerase-like helicase" evidence="1">
    <location>
        <begin position="164"/>
        <end position="271"/>
    </location>
</feature>
<evidence type="ECO:0000313" key="3">
    <source>
        <dbReference type="Proteomes" id="UP001147830"/>
    </source>
</evidence>